<accession>A0ABP7SQY9</accession>
<name>A0ABP7SQY9_9SPHN</name>
<evidence type="ECO:0000313" key="3">
    <source>
        <dbReference type="Proteomes" id="UP001500235"/>
    </source>
</evidence>
<dbReference type="RefSeq" id="WP_344706520.1">
    <property type="nucleotide sequence ID" value="NZ_BAABBQ010000001.1"/>
</dbReference>
<dbReference type="Proteomes" id="UP001500235">
    <property type="component" value="Unassembled WGS sequence"/>
</dbReference>
<dbReference type="SUPFAM" id="SSF52540">
    <property type="entry name" value="P-loop containing nucleoside triphosphate hydrolases"/>
    <property type="match status" value="1"/>
</dbReference>
<dbReference type="Pfam" id="PF01926">
    <property type="entry name" value="MMR_HSR1"/>
    <property type="match status" value="1"/>
</dbReference>
<feature type="domain" description="G" evidence="1">
    <location>
        <begin position="8"/>
        <end position="148"/>
    </location>
</feature>
<organism evidence="2 3">
    <name type="scientific">Sphingomonas swuensis</name>
    <dbReference type="NCBI Taxonomy" id="977800"/>
    <lineage>
        <taxon>Bacteria</taxon>
        <taxon>Pseudomonadati</taxon>
        <taxon>Pseudomonadota</taxon>
        <taxon>Alphaproteobacteria</taxon>
        <taxon>Sphingomonadales</taxon>
        <taxon>Sphingomonadaceae</taxon>
        <taxon>Sphingomonas</taxon>
    </lineage>
</organism>
<evidence type="ECO:0000313" key="2">
    <source>
        <dbReference type="EMBL" id="GAA4015289.1"/>
    </source>
</evidence>
<gene>
    <name evidence="2" type="ORF">GCM10022280_12470</name>
</gene>
<proteinExistence type="predicted"/>
<dbReference type="InterPro" id="IPR027417">
    <property type="entry name" value="P-loop_NTPase"/>
</dbReference>
<reference evidence="3" key="1">
    <citation type="journal article" date="2019" name="Int. J. Syst. Evol. Microbiol.">
        <title>The Global Catalogue of Microorganisms (GCM) 10K type strain sequencing project: providing services to taxonomists for standard genome sequencing and annotation.</title>
        <authorList>
            <consortium name="The Broad Institute Genomics Platform"/>
            <consortium name="The Broad Institute Genome Sequencing Center for Infectious Disease"/>
            <person name="Wu L."/>
            <person name="Ma J."/>
        </authorList>
    </citation>
    <scope>NUCLEOTIDE SEQUENCE [LARGE SCALE GENOMIC DNA]</scope>
    <source>
        <strain evidence="3">JCM 17563</strain>
    </source>
</reference>
<dbReference type="InterPro" id="IPR006073">
    <property type="entry name" value="GTP-bd"/>
</dbReference>
<evidence type="ECO:0000259" key="1">
    <source>
        <dbReference type="Pfam" id="PF01926"/>
    </source>
</evidence>
<protein>
    <recommendedName>
        <fullName evidence="1">G domain-containing protein</fullName>
    </recommendedName>
</protein>
<sequence length="490" mass="53342">MTTVNLSLISHTNAGKTTLARTILQQDVGEVRDAAHVTQVATGYLMVQADDDALMLWDTPGFGDTARLVRRLRLSGNPIGWLLGQVWDRYRDKPLWSSQQAARNARDEADVILYLVNASEDPIGAAYVPLEMEVLSFIGKPVVLLLNQAGPPNAEGVGDEERWKEHLGSTGLVRGSLTLDAFARCWVQELTLLQMVEPLLPAAKQSAMRALIDAWSERNLDRFKRSMQTLARQLADTVADREEIGDRKWHDRVTGAILNPTGGEMSAAGKRAIGKLGERLDKRIRTSTDELIRLHGLSGRAGNEILARLRRDYTESAPAREGISAVLGGLASGAAGGLAADLAAGGLTLGGGMVIGSILGALGAGSAARGYNMVRGEQTNAARWSEEAFTGFVRSALLRYLAVAHFGRGRGDWEEAEHPTSWQAAVQEQVADERTDIRRIWARAKDTPLEELAAQIERLLGRCSERLLEAFYPEARRLFAGELQSPPVPA</sequence>
<keyword evidence="3" id="KW-1185">Reference proteome</keyword>
<dbReference type="InterPro" id="IPR021871">
    <property type="entry name" value="DUF3482"/>
</dbReference>
<comment type="caution">
    <text evidence="2">The sequence shown here is derived from an EMBL/GenBank/DDBJ whole genome shotgun (WGS) entry which is preliminary data.</text>
</comment>
<dbReference type="EMBL" id="BAABBQ010000001">
    <property type="protein sequence ID" value="GAA4015289.1"/>
    <property type="molecule type" value="Genomic_DNA"/>
</dbReference>
<dbReference type="Gene3D" id="3.40.50.300">
    <property type="entry name" value="P-loop containing nucleotide triphosphate hydrolases"/>
    <property type="match status" value="1"/>
</dbReference>
<dbReference type="Pfam" id="PF11981">
    <property type="entry name" value="DUF3482"/>
    <property type="match status" value="1"/>
</dbReference>